<dbReference type="EMBL" id="JANPWB010000009">
    <property type="protein sequence ID" value="KAJ1156950.1"/>
    <property type="molecule type" value="Genomic_DNA"/>
</dbReference>
<comment type="caution">
    <text evidence="3">The sequence shown here is derived from an EMBL/GenBank/DDBJ whole genome shotgun (WGS) entry which is preliminary data.</text>
</comment>
<evidence type="ECO:0000256" key="1">
    <source>
        <dbReference type="ARBA" id="ARBA00039658"/>
    </source>
</evidence>
<evidence type="ECO:0000313" key="4">
    <source>
        <dbReference type="Proteomes" id="UP001066276"/>
    </source>
</evidence>
<evidence type="ECO:0000313" key="3">
    <source>
        <dbReference type="EMBL" id="KAJ1156950.1"/>
    </source>
</evidence>
<organism evidence="3 4">
    <name type="scientific">Pleurodeles waltl</name>
    <name type="common">Iberian ribbed newt</name>
    <dbReference type="NCBI Taxonomy" id="8319"/>
    <lineage>
        <taxon>Eukaryota</taxon>
        <taxon>Metazoa</taxon>
        <taxon>Chordata</taxon>
        <taxon>Craniata</taxon>
        <taxon>Vertebrata</taxon>
        <taxon>Euteleostomi</taxon>
        <taxon>Amphibia</taxon>
        <taxon>Batrachia</taxon>
        <taxon>Caudata</taxon>
        <taxon>Salamandroidea</taxon>
        <taxon>Salamandridae</taxon>
        <taxon>Pleurodelinae</taxon>
        <taxon>Pleurodeles</taxon>
    </lineage>
</organism>
<keyword evidence="4" id="KW-1185">Reference proteome</keyword>
<gene>
    <name evidence="3" type="ORF">NDU88_009666</name>
</gene>
<dbReference type="InterPro" id="IPR050951">
    <property type="entry name" value="Retrovirus_Pol_polyprotein"/>
</dbReference>
<evidence type="ECO:0000259" key="2">
    <source>
        <dbReference type="Pfam" id="PF17921"/>
    </source>
</evidence>
<dbReference type="AlphaFoldDB" id="A0AAV7S128"/>
<dbReference type="PANTHER" id="PTHR37984">
    <property type="entry name" value="PROTEIN CBG26694"/>
    <property type="match status" value="1"/>
</dbReference>
<protein>
    <recommendedName>
        <fullName evidence="1">Gypsy retrotransposon integrase-like protein 1</fullName>
    </recommendedName>
</protein>
<reference evidence="3" key="1">
    <citation type="journal article" date="2022" name="bioRxiv">
        <title>Sequencing and chromosome-scale assembly of the giantPleurodeles waltlgenome.</title>
        <authorList>
            <person name="Brown T."/>
            <person name="Elewa A."/>
            <person name="Iarovenko S."/>
            <person name="Subramanian E."/>
            <person name="Araus A.J."/>
            <person name="Petzold A."/>
            <person name="Susuki M."/>
            <person name="Suzuki K.-i.T."/>
            <person name="Hayashi T."/>
            <person name="Toyoda A."/>
            <person name="Oliveira C."/>
            <person name="Osipova E."/>
            <person name="Leigh N.D."/>
            <person name="Simon A."/>
            <person name="Yun M.H."/>
        </authorList>
    </citation>
    <scope>NUCLEOTIDE SEQUENCE</scope>
    <source>
        <strain evidence="3">20211129_DDA</strain>
        <tissue evidence="3">Liver</tissue>
    </source>
</reference>
<feature type="non-terminal residue" evidence="3">
    <location>
        <position position="96"/>
    </location>
</feature>
<dbReference type="InterPro" id="IPR041588">
    <property type="entry name" value="Integrase_H2C2"/>
</dbReference>
<name>A0AAV7S128_PLEWA</name>
<proteinExistence type="predicted"/>
<dbReference type="Pfam" id="PF17921">
    <property type="entry name" value="Integrase_H2C2"/>
    <property type="match status" value="1"/>
</dbReference>
<sequence length="96" mass="10846">GDSTLTQVKEALDHRKWKLFLEKTNVANHECKAAMQGMWKVQDELSTDGQGLILRGRRIVLPQSLWAKVVELAHQGHQGAAKTKARLRAKVWFPGM</sequence>
<dbReference type="Proteomes" id="UP001066276">
    <property type="component" value="Chromosome 5"/>
</dbReference>
<dbReference type="PANTHER" id="PTHR37984:SF11">
    <property type="entry name" value="INTEGRASE CATALYTIC DOMAIN-CONTAINING PROTEIN"/>
    <property type="match status" value="1"/>
</dbReference>
<dbReference type="Gene3D" id="1.10.340.70">
    <property type="match status" value="1"/>
</dbReference>
<feature type="non-terminal residue" evidence="3">
    <location>
        <position position="1"/>
    </location>
</feature>
<feature type="domain" description="Integrase zinc-binding" evidence="2">
    <location>
        <begin position="62"/>
        <end position="96"/>
    </location>
</feature>
<accession>A0AAV7S128</accession>